<accession>A0A2J6QGU2</accession>
<dbReference type="SUPFAM" id="SSF46911">
    <property type="entry name" value="Ribosomal protein S18"/>
    <property type="match status" value="1"/>
</dbReference>
<dbReference type="GO" id="GO:0070181">
    <property type="term" value="F:small ribosomal subunit rRNA binding"/>
    <property type="evidence" value="ECO:0007669"/>
    <property type="project" value="TreeGrafter"/>
</dbReference>
<evidence type="ECO:0000313" key="6">
    <source>
        <dbReference type="EMBL" id="PMD25484.1"/>
    </source>
</evidence>
<sequence>MAPPRFQCLNAVRPVLRKGLGLRAAFSTSRTTRADDLSPRSSAADDLLSLGDALDAPKSPFTNPIQYTRMKTLPTGNSRGSAGVSRLLQDSARKERERRAGFTPRSYNDVDELRSHNLANDLSKQITRRWRAGDVYAPHDLSEVEMAKWKKREKPHHDVFDVLDLNPMEHYRNFSMMSEYMTTMGRIKHSNETGLRPVNQRRIARAIRRSIGIGMMPSVHHHPEILYKNQMRSGQQMTPSRAPPL</sequence>
<keyword evidence="7" id="KW-1185">Reference proteome</keyword>
<dbReference type="GO" id="GO:0003735">
    <property type="term" value="F:structural constituent of ribosome"/>
    <property type="evidence" value="ECO:0007669"/>
    <property type="project" value="InterPro"/>
</dbReference>
<feature type="region of interest" description="Disordered" evidence="5">
    <location>
        <begin position="71"/>
        <end position="100"/>
    </location>
</feature>
<dbReference type="Proteomes" id="UP000235672">
    <property type="component" value="Unassembled WGS sequence"/>
</dbReference>
<dbReference type="AlphaFoldDB" id="A0A2J6QGU2"/>
<dbReference type="GO" id="GO:0005763">
    <property type="term" value="C:mitochondrial small ribosomal subunit"/>
    <property type="evidence" value="ECO:0007669"/>
    <property type="project" value="TreeGrafter"/>
</dbReference>
<evidence type="ECO:0000256" key="5">
    <source>
        <dbReference type="SAM" id="MobiDB-lite"/>
    </source>
</evidence>
<evidence type="ECO:0000256" key="3">
    <source>
        <dbReference type="ARBA" id="ARBA00023274"/>
    </source>
</evidence>
<keyword evidence="2 6" id="KW-0689">Ribosomal protein</keyword>
<dbReference type="EMBL" id="KZ613470">
    <property type="protein sequence ID" value="PMD25484.1"/>
    <property type="molecule type" value="Genomic_DNA"/>
</dbReference>
<evidence type="ECO:0000313" key="7">
    <source>
        <dbReference type="Proteomes" id="UP000235672"/>
    </source>
</evidence>
<feature type="compositionally biased region" description="Basic and acidic residues" evidence="5">
    <location>
        <begin position="91"/>
        <end position="100"/>
    </location>
</feature>
<dbReference type="PANTHER" id="PTHR13479:SF40">
    <property type="entry name" value="SMALL RIBOSOMAL SUBUNIT PROTEIN BS18M"/>
    <property type="match status" value="1"/>
</dbReference>
<evidence type="ECO:0000256" key="2">
    <source>
        <dbReference type="ARBA" id="ARBA00022980"/>
    </source>
</evidence>
<name>A0A2J6QGU2_9HELO</name>
<dbReference type="Pfam" id="PF01084">
    <property type="entry name" value="Ribosomal_S18"/>
    <property type="match status" value="1"/>
</dbReference>
<organism evidence="6 7">
    <name type="scientific">Hyaloscypha hepaticicola</name>
    <dbReference type="NCBI Taxonomy" id="2082293"/>
    <lineage>
        <taxon>Eukaryota</taxon>
        <taxon>Fungi</taxon>
        <taxon>Dikarya</taxon>
        <taxon>Ascomycota</taxon>
        <taxon>Pezizomycotina</taxon>
        <taxon>Leotiomycetes</taxon>
        <taxon>Helotiales</taxon>
        <taxon>Hyaloscyphaceae</taxon>
        <taxon>Hyaloscypha</taxon>
    </lineage>
</organism>
<dbReference type="InterPro" id="IPR036870">
    <property type="entry name" value="Ribosomal_bS18_sf"/>
</dbReference>
<proteinExistence type="inferred from homology"/>
<comment type="similarity">
    <text evidence="1">Belongs to the bacterial ribosomal protein bS18 family.</text>
</comment>
<gene>
    <name evidence="6" type="ORF">NA56DRAFT_642475</name>
</gene>
<keyword evidence="3" id="KW-0687">Ribonucleoprotein</keyword>
<dbReference type="PANTHER" id="PTHR13479">
    <property type="entry name" value="30S RIBOSOMAL PROTEIN S18"/>
    <property type="match status" value="1"/>
</dbReference>
<dbReference type="FunFam" id="4.10.640.10:FF:000013">
    <property type="entry name" value="37S ribosomal protein S18"/>
    <property type="match status" value="1"/>
</dbReference>
<evidence type="ECO:0000256" key="4">
    <source>
        <dbReference type="ARBA" id="ARBA00035264"/>
    </source>
</evidence>
<dbReference type="Gene3D" id="4.10.640.10">
    <property type="entry name" value="Ribosomal protein S18"/>
    <property type="match status" value="1"/>
</dbReference>
<dbReference type="OrthoDB" id="21463at2759"/>
<dbReference type="GO" id="GO:0032543">
    <property type="term" value="P:mitochondrial translation"/>
    <property type="evidence" value="ECO:0007669"/>
    <property type="project" value="TreeGrafter"/>
</dbReference>
<protein>
    <recommendedName>
        <fullName evidence="4">Small ribosomal subunit protein bS18m</fullName>
    </recommendedName>
</protein>
<dbReference type="STRING" id="1745343.A0A2J6QGU2"/>
<dbReference type="InterPro" id="IPR001648">
    <property type="entry name" value="Ribosomal_bS18"/>
</dbReference>
<evidence type="ECO:0000256" key="1">
    <source>
        <dbReference type="ARBA" id="ARBA00005589"/>
    </source>
</evidence>
<reference evidence="6 7" key="1">
    <citation type="submission" date="2016-05" db="EMBL/GenBank/DDBJ databases">
        <title>A degradative enzymes factory behind the ericoid mycorrhizal symbiosis.</title>
        <authorList>
            <consortium name="DOE Joint Genome Institute"/>
            <person name="Martino E."/>
            <person name="Morin E."/>
            <person name="Grelet G."/>
            <person name="Kuo A."/>
            <person name="Kohler A."/>
            <person name="Daghino S."/>
            <person name="Barry K."/>
            <person name="Choi C."/>
            <person name="Cichocki N."/>
            <person name="Clum A."/>
            <person name="Copeland A."/>
            <person name="Hainaut M."/>
            <person name="Haridas S."/>
            <person name="Labutti K."/>
            <person name="Lindquist E."/>
            <person name="Lipzen A."/>
            <person name="Khouja H.-R."/>
            <person name="Murat C."/>
            <person name="Ohm R."/>
            <person name="Olson A."/>
            <person name="Spatafora J."/>
            <person name="Veneault-Fourrey C."/>
            <person name="Henrissat B."/>
            <person name="Grigoriev I."/>
            <person name="Martin F."/>
            <person name="Perotto S."/>
        </authorList>
    </citation>
    <scope>NUCLEOTIDE SEQUENCE [LARGE SCALE GENOMIC DNA]</scope>
    <source>
        <strain evidence="6 7">UAMH 7357</strain>
    </source>
</reference>